<dbReference type="GO" id="GO:0006782">
    <property type="term" value="P:protoporphyrinogen IX biosynthetic process"/>
    <property type="evidence" value="ECO:0007669"/>
    <property type="project" value="UniProtKB-UniPathway"/>
</dbReference>
<comment type="caution">
    <text evidence="2">The sequence shown here is derived from an EMBL/GenBank/DDBJ whole genome shotgun (WGS) entry which is preliminary data.</text>
</comment>
<dbReference type="EMBL" id="DQVM01000164">
    <property type="protein sequence ID" value="HIQ30516.1"/>
    <property type="molecule type" value="Genomic_DNA"/>
</dbReference>
<sequence length="253" mass="28236">MKTQPLRGMKILIPRTEEDADSSAEIIKKLGGEPIPVKAVEIEYTEDLFRFYELLRKINEYYWVVFTSRNGVRIFADSMRKLGLVSCSVTCRIATVGPSTTAEAINKGLSVSFTPSRYLTETLAYELPEVKGRRILLIRSRNADDKMRTILTLREAYVDEVRPYEVKPVSNINLRCGFEAVILTSPSVVEAIHRSRKIMEEIGKGAIVCCIGPVTARAARKLGIRTDLVAEEHTFPGVVNALAEWVGKDAGNT</sequence>
<dbReference type="PANTHER" id="PTHR40082">
    <property type="entry name" value="BLR5956 PROTEIN"/>
    <property type="match status" value="1"/>
</dbReference>
<accession>A0A832ZXS0</accession>
<dbReference type="UniPathway" id="UPA00251">
    <property type="reaction ID" value="UER00320"/>
</dbReference>
<dbReference type="InterPro" id="IPR039793">
    <property type="entry name" value="UROS/Hem4"/>
</dbReference>
<protein>
    <submittedName>
        <fullName evidence="2">Uroporphyrinogen-III synthase</fullName>
    </submittedName>
</protein>
<dbReference type="PANTHER" id="PTHR40082:SF1">
    <property type="entry name" value="BLR5956 PROTEIN"/>
    <property type="match status" value="1"/>
</dbReference>
<feature type="domain" description="Tetrapyrrole biosynthesis uroporphyrinogen III synthase" evidence="1">
    <location>
        <begin position="23"/>
        <end position="239"/>
    </location>
</feature>
<dbReference type="AlphaFoldDB" id="A0A832ZXS0"/>
<dbReference type="InterPro" id="IPR036108">
    <property type="entry name" value="4pyrrol_syn_uPrphyn_synt_sf"/>
</dbReference>
<dbReference type="GO" id="GO:0004852">
    <property type="term" value="F:uroporphyrinogen-III synthase activity"/>
    <property type="evidence" value="ECO:0007669"/>
    <property type="project" value="InterPro"/>
</dbReference>
<dbReference type="SUPFAM" id="SSF69618">
    <property type="entry name" value="HemD-like"/>
    <property type="match status" value="1"/>
</dbReference>
<dbReference type="CDD" id="cd06578">
    <property type="entry name" value="HemD"/>
    <property type="match status" value="1"/>
</dbReference>
<dbReference type="Gene3D" id="3.40.50.10090">
    <property type="match status" value="2"/>
</dbReference>
<dbReference type="Pfam" id="PF02602">
    <property type="entry name" value="HEM4"/>
    <property type="match status" value="1"/>
</dbReference>
<dbReference type="InterPro" id="IPR003754">
    <property type="entry name" value="4pyrrol_synth_uPrphyn_synth"/>
</dbReference>
<name>A0A832ZXS0_CALS0</name>
<gene>
    <name evidence="2" type="ORF">EYH45_08170</name>
</gene>
<dbReference type="GO" id="GO:0006780">
    <property type="term" value="P:uroporphyrinogen III biosynthetic process"/>
    <property type="evidence" value="ECO:0007669"/>
    <property type="project" value="InterPro"/>
</dbReference>
<evidence type="ECO:0000313" key="2">
    <source>
        <dbReference type="EMBL" id="HIQ30516.1"/>
    </source>
</evidence>
<organism evidence="2 3">
    <name type="scientific">Caldiarchaeum subterraneum</name>
    <dbReference type="NCBI Taxonomy" id="311458"/>
    <lineage>
        <taxon>Archaea</taxon>
        <taxon>Nitrososphaerota</taxon>
        <taxon>Candidatus Caldarchaeales</taxon>
        <taxon>Candidatus Caldarchaeaceae</taxon>
        <taxon>Candidatus Caldarchaeum</taxon>
    </lineage>
</organism>
<evidence type="ECO:0000313" key="3">
    <source>
        <dbReference type="Proteomes" id="UP000608579"/>
    </source>
</evidence>
<dbReference type="Proteomes" id="UP000608579">
    <property type="component" value="Unassembled WGS sequence"/>
</dbReference>
<evidence type="ECO:0000259" key="1">
    <source>
        <dbReference type="Pfam" id="PF02602"/>
    </source>
</evidence>
<proteinExistence type="predicted"/>
<reference evidence="2" key="1">
    <citation type="journal article" date="2020" name="ISME J.">
        <title>Gammaproteobacteria mediating utilization of methyl-, sulfur- and petroleum organic compounds in deep ocean hydrothermal plumes.</title>
        <authorList>
            <person name="Zhou Z."/>
            <person name="Liu Y."/>
            <person name="Pan J."/>
            <person name="Cron B.R."/>
            <person name="Toner B.M."/>
            <person name="Anantharaman K."/>
            <person name="Breier J.A."/>
            <person name="Dick G.J."/>
            <person name="Li M."/>
        </authorList>
    </citation>
    <scope>NUCLEOTIDE SEQUENCE</scope>
    <source>
        <strain evidence="2">SZUA-1515</strain>
    </source>
</reference>